<evidence type="ECO:0000313" key="16">
    <source>
        <dbReference type="Proteomes" id="UP000799440"/>
    </source>
</evidence>
<dbReference type="EC" id="2.4.1.122" evidence="4"/>
<evidence type="ECO:0000256" key="1">
    <source>
        <dbReference type="ARBA" id="ARBA00004606"/>
    </source>
</evidence>
<feature type="chain" id="PRO_5025572674" description="N-acetylgalactosaminide beta-1,3-galactosyltransferase" evidence="13">
    <location>
        <begin position="19"/>
        <end position="468"/>
    </location>
</feature>
<evidence type="ECO:0000259" key="14">
    <source>
        <dbReference type="Pfam" id="PF02434"/>
    </source>
</evidence>
<keyword evidence="11" id="KW-0472">Membrane</keyword>
<reference evidence="15" key="1">
    <citation type="journal article" date="2020" name="Stud. Mycol.">
        <title>101 Dothideomycetes genomes: a test case for predicting lifestyles and emergence of pathogens.</title>
        <authorList>
            <person name="Haridas S."/>
            <person name="Albert R."/>
            <person name="Binder M."/>
            <person name="Bloem J."/>
            <person name="Labutti K."/>
            <person name="Salamov A."/>
            <person name="Andreopoulos B."/>
            <person name="Baker S."/>
            <person name="Barry K."/>
            <person name="Bills G."/>
            <person name="Bluhm B."/>
            <person name="Cannon C."/>
            <person name="Castanera R."/>
            <person name="Culley D."/>
            <person name="Daum C."/>
            <person name="Ezra D."/>
            <person name="Gonzalez J."/>
            <person name="Henrissat B."/>
            <person name="Kuo A."/>
            <person name="Liang C."/>
            <person name="Lipzen A."/>
            <person name="Lutzoni F."/>
            <person name="Magnuson J."/>
            <person name="Mondo S."/>
            <person name="Nolan M."/>
            <person name="Ohm R."/>
            <person name="Pangilinan J."/>
            <person name="Park H.-J."/>
            <person name="Ramirez L."/>
            <person name="Alfaro M."/>
            <person name="Sun H."/>
            <person name="Tritt A."/>
            <person name="Yoshinaga Y."/>
            <person name="Zwiers L.-H."/>
            <person name="Turgeon B."/>
            <person name="Goodwin S."/>
            <person name="Spatafora J."/>
            <person name="Crous P."/>
            <person name="Grigoriev I."/>
        </authorList>
    </citation>
    <scope>NUCLEOTIDE SEQUENCE</scope>
    <source>
        <strain evidence="15">CBS 119925</strain>
    </source>
</reference>
<keyword evidence="13" id="KW-0732">Signal</keyword>
<keyword evidence="5" id="KW-0328">Glycosyltransferase</keyword>
<evidence type="ECO:0000256" key="4">
    <source>
        <dbReference type="ARBA" id="ARBA00012557"/>
    </source>
</evidence>
<dbReference type="AlphaFoldDB" id="A0A6A6VPZ3"/>
<evidence type="ECO:0000256" key="3">
    <source>
        <dbReference type="ARBA" id="ARBA00006462"/>
    </source>
</evidence>
<evidence type="ECO:0000256" key="9">
    <source>
        <dbReference type="ARBA" id="ARBA00022968"/>
    </source>
</evidence>
<evidence type="ECO:0000256" key="2">
    <source>
        <dbReference type="ARBA" id="ARBA00004922"/>
    </source>
</evidence>
<protein>
    <recommendedName>
        <fullName evidence="4">N-acetylgalactosaminide beta-1,3-galactosyltransferase</fullName>
        <ecNumber evidence="4">2.4.1.122</ecNumber>
    </recommendedName>
</protein>
<dbReference type="InterPro" id="IPR026050">
    <property type="entry name" value="C1GALT1/C1GALT1_chp1"/>
</dbReference>
<feature type="domain" description="Fringe-like glycosyltransferase" evidence="14">
    <location>
        <begin position="178"/>
        <end position="278"/>
    </location>
</feature>
<proteinExistence type="inferred from homology"/>
<dbReference type="Pfam" id="PF02434">
    <property type="entry name" value="Fringe"/>
    <property type="match status" value="1"/>
</dbReference>
<comment type="pathway">
    <text evidence="2">Protein modification; protein glycosylation.</text>
</comment>
<dbReference type="Proteomes" id="UP000799440">
    <property type="component" value="Unassembled WGS sequence"/>
</dbReference>
<dbReference type="OrthoDB" id="414175at2759"/>
<dbReference type="InterPro" id="IPR003378">
    <property type="entry name" value="Fringe-like_glycosylTrfase"/>
</dbReference>
<keyword evidence="10" id="KW-1133">Transmembrane helix</keyword>
<dbReference type="GO" id="GO:0016263">
    <property type="term" value="F:glycoprotein-N-acetylgalactosamine 3-beta-galactosyltransferase activity"/>
    <property type="evidence" value="ECO:0007669"/>
    <property type="project" value="UniProtKB-EC"/>
</dbReference>
<dbReference type="Gene3D" id="3.50.4.10">
    <property type="entry name" value="Hepatocyte Growth Factor"/>
    <property type="match status" value="1"/>
</dbReference>
<keyword evidence="8" id="KW-0547">Nucleotide-binding</keyword>
<dbReference type="GO" id="GO:0000166">
    <property type="term" value="F:nucleotide binding"/>
    <property type="evidence" value="ECO:0007669"/>
    <property type="project" value="UniProtKB-KW"/>
</dbReference>
<evidence type="ECO:0000256" key="8">
    <source>
        <dbReference type="ARBA" id="ARBA00022741"/>
    </source>
</evidence>
<evidence type="ECO:0000256" key="6">
    <source>
        <dbReference type="ARBA" id="ARBA00022679"/>
    </source>
</evidence>
<dbReference type="PANTHER" id="PTHR23033:SF47">
    <property type="entry name" value="APPLE DOMAIN-CONTAINING PROTEIN-RELATED"/>
    <property type="match status" value="1"/>
</dbReference>
<keyword evidence="9" id="KW-0735">Signal-anchor</keyword>
<evidence type="ECO:0000256" key="11">
    <source>
        <dbReference type="ARBA" id="ARBA00023136"/>
    </source>
</evidence>
<keyword evidence="6" id="KW-0808">Transferase</keyword>
<dbReference type="PANTHER" id="PTHR23033">
    <property type="entry name" value="BETA1,3-GALACTOSYLTRANSFERASE"/>
    <property type="match status" value="1"/>
</dbReference>
<evidence type="ECO:0000256" key="13">
    <source>
        <dbReference type="SAM" id="SignalP"/>
    </source>
</evidence>
<keyword evidence="16" id="KW-1185">Reference proteome</keyword>
<accession>A0A6A6VPZ3</accession>
<name>A0A6A6VPZ3_9PLEO</name>
<evidence type="ECO:0000256" key="5">
    <source>
        <dbReference type="ARBA" id="ARBA00022676"/>
    </source>
</evidence>
<keyword evidence="7" id="KW-0812">Transmembrane</keyword>
<evidence type="ECO:0000256" key="12">
    <source>
        <dbReference type="SAM" id="MobiDB-lite"/>
    </source>
</evidence>
<dbReference type="Gene3D" id="3.90.550.50">
    <property type="match status" value="1"/>
</dbReference>
<evidence type="ECO:0000256" key="10">
    <source>
        <dbReference type="ARBA" id="ARBA00022989"/>
    </source>
</evidence>
<gene>
    <name evidence="15" type="ORF">M011DRAFT_436277</name>
</gene>
<evidence type="ECO:0000256" key="7">
    <source>
        <dbReference type="ARBA" id="ARBA00022692"/>
    </source>
</evidence>
<dbReference type="GO" id="GO:0016020">
    <property type="term" value="C:membrane"/>
    <property type="evidence" value="ECO:0007669"/>
    <property type="project" value="UniProtKB-SubCell"/>
</dbReference>
<organism evidence="15 16">
    <name type="scientific">Sporormia fimetaria CBS 119925</name>
    <dbReference type="NCBI Taxonomy" id="1340428"/>
    <lineage>
        <taxon>Eukaryota</taxon>
        <taxon>Fungi</taxon>
        <taxon>Dikarya</taxon>
        <taxon>Ascomycota</taxon>
        <taxon>Pezizomycotina</taxon>
        <taxon>Dothideomycetes</taxon>
        <taxon>Pleosporomycetidae</taxon>
        <taxon>Pleosporales</taxon>
        <taxon>Sporormiaceae</taxon>
        <taxon>Sporormia</taxon>
    </lineage>
</organism>
<feature type="signal peptide" evidence="13">
    <location>
        <begin position="1"/>
        <end position="18"/>
    </location>
</feature>
<dbReference type="EMBL" id="MU006562">
    <property type="protein sequence ID" value="KAF2751287.1"/>
    <property type="molecule type" value="Genomic_DNA"/>
</dbReference>
<evidence type="ECO:0000313" key="15">
    <source>
        <dbReference type="EMBL" id="KAF2751287.1"/>
    </source>
</evidence>
<comment type="subcellular location">
    <subcellularLocation>
        <location evidence="1">Membrane</location>
        <topology evidence="1">Single-pass type II membrane protein</topology>
    </subcellularLocation>
</comment>
<sequence>MMPHRLFVCRLLFCAVFSVSLINVFTKAASPSYFLRHSRRAIIRDEDVVCPTNDLADDVLVVLRTGATTSHEKLPTHFETTLRCVPHYVIFSDLDEEVSGHTVHNALEGISPSTVTSHPDFKLYQQLQTNGRDGIQQSLTPPPPASAKGDYTNTNNPGWALDKWKFLPMLSSAYSHRPTAKWYLFLEDDTYLIWPNLLSYLANFDSSKPHYLGKHLYINDIEFGYGGAGFIISNPALRSMVERRESHVQEYEDFTKDHWVGDCAVGKVAEDVDIPLTKAWPHLQGESYRTMDPQVSKVDRGAWCFPAITYHRVSPDEMRELWEFEQEWFKRHDHLLRHRDVYLHLLRPHLPSQSHQTLPEWDNFSSDLEFNAHDDGASSNELEREAWKSAQHCRRLCEDIESCIQFSFDSGSCRIGKKISFGYERAGERVQSGWITERVDEVFRGLEGGCGVRDWWGIGEGGGKRKGR</sequence>
<comment type="similarity">
    <text evidence="3">Belongs to the glycosyltransferase 31 family. Beta3-Gal-T subfamily.</text>
</comment>
<feature type="region of interest" description="Disordered" evidence="12">
    <location>
        <begin position="133"/>
        <end position="152"/>
    </location>
</feature>